<proteinExistence type="predicted"/>
<gene>
    <name evidence="2" type="ORF">PAUR_a3304</name>
</gene>
<keyword evidence="1" id="KW-1133">Transmembrane helix</keyword>
<name>A0ABR9E5S7_9GAMM</name>
<feature type="transmembrane region" description="Helical" evidence="1">
    <location>
        <begin position="7"/>
        <end position="26"/>
    </location>
</feature>
<protein>
    <recommendedName>
        <fullName evidence="4">DUF4340 domain-containing protein</fullName>
    </recommendedName>
</protein>
<sequence>MGLSRKAWNNVVIFSMLLMIFFLNGVHHKLAPESQVSGPKALLPAQSFVLTLAFPGYKIERIGTSWRIDGPWQAKPEKMQSLVNLWLSLQLEVVDIRLSADKAITVARFWLAGQELPLSYQLYLDNEQYYLFDKQQHLWLSVPMELVPQLFLPLEIGKSENTGFAN</sequence>
<dbReference type="EMBL" id="AQGV01000009">
    <property type="protein sequence ID" value="MBE0366321.1"/>
    <property type="molecule type" value="Genomic_DNA"/>
</dbReference>
<comment type="caution">
    <text evidence="2">The sequence shown here is derived from an EMBL/GenBank/DDBJ whole genome shotgun (WGS) entry which is preliminary data.</text>
</comment>
<evidence type="ECO:0000256" key="1">
    <source>
        <dbReference type="SAM" id="Phobius"/>
    </source>
</evidence>
<dbReference type="Proteomes" id="UP000615755">
    <property type="component" value="Unassembled WGS sequence"/>
</dbReference>
<evidence type="ECO:0000313" key="3">
    <source>
        <dbReference type="Proteomes" id="UP000615755"/>
    </source>
</evidence>
<evidence type="ECO:0000313" key="2">
    <source>
        <dbReference type="EMBL" id="MBE0366321.1"/>
    </source>
</evidence>
<evidence type="ECO:0008006" key="4">
    <source>
        <dbReference type="Google" id="ProtNLM"/>
    </source>
</evidence>
<reference evidence="2 3" key="1">
    <citation type="submission" date="2015-03" db="EMBL/GenBank/DDBJ databases">
        <title>Genome sequence of Pseudoalteromonas aurantia.</title>
        <authorList>
            <person name="Xie B.-B."/>
            <person name="Rong J.-C."/>
            <person name="Qin Q.-L."/>
            <person name="Zhang Y.-Z."/>
        </authorList>
    </citation>
    <scope>NUCLEOTIDE SEQUENCE [LARGE SCALE GENOMIC DNA]</scope>
    <source>
        <strain evidence="2 3">208</strain>
    </source>
</reference>
<keyword evidence="3" id="KW-1185">Reference proteome</keyword>
<accession>A0ABR9E5S7</accession>
<keyword evidence="1" id="KW-0812">Transmembrane</keyword>
<organism evidence="2 3">
    <name type="scientific">Pseudoalteromonas aurantia 208</name>
    <dbReference type="NCBI Taxonomy" id="1314867"/>
    <lineage>
        <taxon>Bacteria</taxon>
        <taxon>Pseudomonadati</taxon>
        <taxon>Pseudomonadota</taxon>
        <taxon>Gammaproteobacteria</taxon>
        <taxon>Alteromonadales</taxon>
        <taxon>Pseudoalteromonadaceae</taxon>
        <taxon>Pseudoalteromonas</taxon>
    </lineage>
</organism>
<keyword evidence="1" id="KW-0472">Membrane</keyword>